<feature type="binding site" evidence="12">
    <location>
        <position position="268"/>
    </location>
    <ligand>
        <name>thiamine diphosphate</name>
        <dbReference type="ChEBI" id="CHEBI:58937"/>
    </ligand>
</feature>
<evidence type="ECO:0000256" key="2">
    <source>
        <dbReference type="ARBA" id="ARBA00007131"/>
    </source>
</evidence>
<dbReference type="EC" id="2.2.1.1" evidence="4 15"/>
<keyword evidence="6 13" id="KW-0479">Metal-binding</keyword>
<feature type="binding site" evidence="11">
    <location>
        <position position="478"/>
    </location>
    <ligand>
        <name>substrate</name>
    </ligand>
</feature>
<dbReference type="InterPro" id="IPR020826">
    <property type="entry name" value="Transketolase_BS"/>
</dbReference>
<dbReference type="KEGG" id="ngr:NAEGRDRAFT_60965"/>
<dbReference type="InterPro" id="IPR049557">
    <property type="entry name" value="Transketolase_CS"/>
</dbReference>
<dbReference type="NCBIfam" id="TIGR00232">
    <property type="entry name" value="tktlase_bact"/>
    <property type="match status" value="1"/>
</dbReference>
<dbReference type="PANTHER" id="PTHR43522">
    <property type="entry name" value="TRANSKETOLASE"/>
    <property type="match status" value="1"/>
</dbReference>
<dbReference type="InterPro" id="IPR005475">
    <property type="entry name" value="Transketolase-like_Pyr-bd"/>
</dbReference>
<dbReference type="FunFam" id="3.40.50.970:FF:000004">
    <property type="entry name" value="Transketolase"/>
    <property type="match status" value="1"/>
</dbReference>
<evidence type="ECO:0000256" key="9">
    <source>
        <dbReference type="ARBA" id="ARBA00049473"/>
    </source>
</evidence>
<dbReference type="InterPro" id="IPR005478">
    <property type="entry name" value="Transketolase_bac-like"/>
</dbReference>
<feature type="site" description="Important for catalytic activity" evidence="14">
    <location>
        <position position="32"/>
    </location>
</feature>
<comment type="subunit">
    <text evidence="3 15">Homodimer.</text>
</comment>
<dbReference type="GO" id="GO:0006098">
    <property type="term" value="P:pentose-phosphate shunt"/>
    <property type="evidence" value="ECO:0007669"/>
    <property type="project" value="TreeGrafter"/>
</dbReference>
<feature type="binding site" evidence="11">
    <location>
        <position position="32"/>
    </location>
    <ligand>
        <name>substrate</name>
    </ligand>
</feature>
<comment type="similarity">
    <text evidence="2 15">Belongs to the transketolase family.</text>
</comment>
<evidence type="ECO:0000256" key="14">
    <source>
        <dbReference type="PIRSR" id="PIRSR605478-5"/>
    </source>
</evidence>
<evidence type="ECO:0000256" key="5">
    <source>
        <dbReference type="ARBA" id="ARBA00022679"/>
    </source>
</evidence>
<dbReference type="eggNOG" id="KOG0523">
    <property type="taxonomic scope" value="Eukaryota"/>
</dbReference>
<keyword evidence="18" id="KW-1185">Reference proteome</keyword>
<dbReference type="OrthoDB" id="10267175at2759"/>
<comment type="catalytic activity">
    <reaction evidence="9 15">
        <text>D-sedoheptulose 7-phosphate + D-glyceraldehyde 3-phosphate = aldehydo-D-ribose 5-phosphate + D-xylulose 5-phosphate</text>
        <dbReference type="Rhea" id="RHEA:10508"/>
        <dbReference type="ChEBI" id="CHEBI:57483"/>
        <dbReference type="ChEBI" id="CHEBI:57737"/>
        <dbReference type="ChEBI" id="CHEBI:58273"/>
        <dbReference type="ChEBI" id="CHEBI:59776"/>
        <dbReference type="EC" id="2.2.1.1"/>
    </reaction>
</comment>
<dbReference type="PROSITE" id="PS00802">
    <property type="entry name" value="TRANSKETOLASE_2"/>
    <property type="match status" value="1"/>
</dbReference>
<feature type="binding site" evidence="13">
    <location>
        <position position="162"/>
    </location>
    <ligand>
        <name>Mg(2+)</name>
        <dbReference type="ChEBI" id="CHEBI:18420"/>
    </ligand>
</feature>
<evidence type="ECO:0000256" key="4">
    <source>
        <dbReference type="ARBA" id="ARBA00013152"/>
    </source>
</evidence>
<dbReference type="CDD" id="cd02012">
    <property type="entry name" value="TPP_TK"/>
    <property type="match status" value="1"/>
</dbReference>
<dbReference type="Pfam" id="PF00456">
    <property type="entry name" value="Transketolase_N"/>
    <property type="match status" value="1"/>
</dbReference>
<evidence type="ECO:0000256" key="12">
    <source>
        <dbReference type="PIRSR" id="PIRSR605478-3"/>
    </source>
</evidence>
<dbReference type="PROSITE" id="PS00801">
    <property type="entry name" value="TRANSKETOLASE_1"/>
    <property type="match status" value="1"/>
</dbReference>
<organism evidence="18">
    <name type="scientific">Naegleria gruberi</name>
    <name type="common">Amoeba</name>
    <dbReference type="NCBI Taxonomy" id="5762"/>
    <lineage>
        <taxon>Eukaryota</taxon>
        <taxon>Discoba</taxon>
        <taxon>Heterolobosea</taxon>
        <taxon>Tetramitia</taxon>
        <taxon>Eutetramitia</taxon>
        <taxon>Vahlkampfiidae</taxon>
        <taxon>Naegleria</taxon>
    </lineage>
</organism>
<feature type="binding site" evidence="12">
    <location>
        <position position="72"/>
    </location>
    <ligand>
        <name>thiamine diphosphate</name>
        <dbReference type="ChEBI" id="CHEBI:58937"/>
    </ligand>
</feature>
<evidence type="ECO:0000256" key="13">
    <source>
        <dbReference type="PIRSR" id="PIRSR605478-4"/>
    </source>
</evidence>
<dbReference type="InterPro" id="IPR009014">
    <property type="entry name" value="Transketo_C/PFOR_II"/>
</dbReference>
<dbReference type="FunCoup" id="D2VZK8">
    <property type="interactions" value="302"/>
</dbReference>
<keyword evidence="7 13" id="KW-0460">Magnesium</keyword>
<accession>D2VZK8</accession>
<feature type="site" description="Important for catalytic activity" evidence="14">
    <location>
        <position position="268"/>
    </location>
</feature>
<dbReference type="GO" id="GO:0004802">
    <property type="term" value="F:transketolase activity"/>
    <property type="evidence" value="ECO:0007669"/>
    <property type="project" value="UniProtKB-EC"/>
</dbReference>
<evidence type="ECO:0000256" key="10">
    <source>
        <dbReference type="PIRSR" id="PIRSR605478-1"/>
    </source>
</evidence>
<evidence type="ECO:0000256" key="7">
    <source>
        <dbReference type="ARBA" id="ARBA00022842"/>
    </source>
</evidence>
<dbReference type="SUPFAM" id="SSF52922">
    <property type="entry name" value="TK C-terminal domain-like"/>
    <property type="match status" value="1"/>
</dbReference>
<dbReference type="OMA" id="VYCLCGD"/>
<dbReference type="EMBL" id="GG738915">
    <property type="protein sequence ID" value="EFC37674.1"/>
    <property type="molecule type" value="Genomic_DNA"/>
</dbReference>
<evidence type="ECO:0000256" key="15">
    <source>
        <dbReference type="RuleBase" id="RU004996"/>
    </source>
</evidence>
<evidence type="ECO:0000256" key="11">
    <source>
        <dbReference type="PIRSR" id="PIRSR605478-2"/>
    </source>
</evidence>
<evidence type="ECO:0000256" key="3">
    <source>
        <dbReference type="ARBA" id="ARBA00011738"/>
    </source>
</evidence>
<dbReference type="VEuPathDB" id="AmoebaDB:NAEGRDRAFT_60965"/>
<dbReference type="GeneID" id="8857636"/>
<dbReference type="SUPFAM" id="SSF52518">
    <property type="entry name" value="Thiamin diphosphate-binding fold (THDP-binding)"/>
    <property type="match status" value="2"/>
</dbReference>
<dbReference type="InterPro" id="IPR055152">
    <property type="entry name" value="Transketolase-like_C_2"/>
</dbReference>
<dbReference type="AlphaFoldDB" id="D2VZK8"/>
<dbReference type="PANTHER" id="PTHR43522:SF2">
    <property type="entry name" value="TRANSKETOLASE 1-RELATED"/>
    <property type="match status" value="1"/>
</dbReference>
<feature type="binding site" evidence="12">
    <location>
        <position position="442"/>
    </location>
    <ligand>
        <name>thiamine diphosphate</name>
        <dbReference type="ChEBI" id="CHEBI:58937"/>
    </ligand>
</feature>
<keyword evidence="15" id="KW-0106">Calcium</keyword>
<feature type="active site" description="Proton donor" evidence="10">
    <location>
        <position position="416"/>
    </location>
</feature>
<evidence type="ECO:0000313" key="18">
    <source>
        <dbReference type="Proteomes" id="UP000006671"/>
    </source>
</evidence>
<feature type="binding site" evidence="12">
    <location>
        <position position="192"/>
    </location>
    <ligand>
        <name>thiamine diphosphate</name>
        <dbReference type="ChEBI" id="CHEBI:58937"/>
    </ligand>
</feature>
<feature type="binding site" evidence="12">
    <location>
        <position position="163"/>
    </location>
    <ligand>
        <name>thiamine diphosphate</name>
        <dbReference type="ChEBI" id="CHEBI:58937"/>
    </ligand>
</feature>
<keyword evidence="5 15" id="KW-0808">Transferase</keyword>
<dbReference type="Gene3D" id="3.40.50.920">
    <property type="match status" value="1"/>
</dbReference>
<dbReference type="Gene3D" id="3.40.50.970">
    <property type="match status" value="2"/>
</dbReference>
<feature type="binding site" evidence="11">
    <location>
        <position position="525"/>
    </location>
    <ligand>
        <name>substrate</name>
    </ligand>
</feature>
<keyword evidence="8 12" id="KW-0786">Thiamine pyrophosphate</keyword>
<feature type="binding site" evidence="11">
    <location>
        <position position="474"/>
    </location>
    <ligand>
        <name>substrate</name>
    </ligand>
</feature>
<feature type="binding site" evidence="11">
    <location>
        <position position="362"/>
    </location>
    <ligand>
        <name>substrate</name>
    </ligand>
</feature>
<feature type="binding site" evidence="13">
    <location>
        <position position="192"/>
    </location>
    <ligand>
        <name>Mg(2+)</name>
        <dbReference type="ChEBI" id="CHEBI:18420"/>
    </ligand>
</feature>
<dbReference type="Pfam" id="PF22613">
    <property type="entry name" value="Transketolase_C_1"/>
    <property type="match status" value="1"/>
</dbReference>
<gene>
    <name evidence="17" type="ORF">NAEGRDRAFT_60965</name>
</gene>
<feature type="binding site" evidence="11">
    <location>
        <position position="268"/>
    </location>
    <ligand>
        <name>substrate</name>
    </ligand>
</feature>
<feature type="domain" description="Transketolase-like pyrimidine-binding" evidence="16">
    <location>
        <begin position="359"/>
        <end position="531"/>
    </location>
</feature>
<feature type="binding site" evidence="11">
    <location>
        <position position="466"/>
    </location>
    <ligand>
        <name>substrate</name>
    </ligand>
</feature>
<dbReference type="CDD" id="cd07033">
    <property type="entry name" value="TPP_PYR_DXS_TK_like"/>
    <property type="match status" value="1"/>
</dbReference>
<dbReference type="Proteomes" id="UP000006671">
    <property type="component" value="Unassembled WGS sequence"/>
</dbReference>
<comment type="cofactor">
    <cofactor evidence="15">
        <name>Mg(2+)</name>
        <dbReference type="ChEBI" id="CHEBI:18420"/>
    </cofactor>
    <cofactor evidence="15">
        <name>Ca(2+)</name>
        <dbReference type="ChEBI" id="CHEBI:29108"/>
    </cofactor>
    <cofactor evidence="15">
        <name>Mn(2+)</name>
        <dbReference type="ChEBI" id="CHEBI:29035"/>
    </cofactor>
    <cofactor evidence="15">
        <name>Co(2+)</name>
        <dbReference type="ChEBI" id="CHEBI:48828"/>
    </cofactor>
    <text evidence="15">Binds 1 Mg(2+) ion per subunit. Can also utilize other divalent metal cations, such as Ca(2+), Mn(2+) and Co(2+).</text>
</comment>
<dbReference type="RefSeq" id="XP_002670418.1">
    <property type="nucleotide sequence ID" value="XM_002670372.1"/>
</dbReference>
<comment type="function">
    <text evidence="15">Catalyzes the transfer of a two-carbon ketol group from a ketose donor to an aldose acceptor, via a covalent intermediate with the cofactor thiamine pyrophosphate.</text>
</comment>
<dbReference type="SMART" id="SM00861">
    <property type="entry name" value="Transket_pyr"/>
    <property type="match status" value="1"/>
</dbReference>
<evidence type="ECO:0000256" key="6">
    <source>
        <dbReference type="ARBA" id="ARBA00022723"/>
    </source>
</evidence>
<evidence type="ECO:0000259" key="16">
    <source>
        <dbReference type="SMART" id="SM00861"/>
    </source>
</evidence>
<feature type="binding site" evidence="13">
    <location>
        <position position="194"/>
    </location>
    <ligand>
        <name>Mg(2+)</name>
        <dbReference type="ChEBI" id="CHEBI:18420"/>
    </ligand>
</feature>
<protein>
    <recommendedName>
        <fullName evidence="4 15">Transketolase</fullName>
        <ecNumber evidence="4 15">2.2.1.1</ecNumber>
    </recommendedName>
</protein>
<dbReference type="FunFam" id="3.40.50.970:FF:000003">
    <property type="entry name" value="Transketolase"/>
    <property type="match status" value="1"/>
</dbReference>
<dbReference type="InParanoid" id="D2VZK8"/>
<comment type="cofactor">
    <cofactor evidence="12">
        <name>thiamine diphosphate</name>
        <dbReference type="ChEBI" id="CHEBI:58937"/>
    </cofactor>
    <text evidence="12">Binds 1 thiamine pyrophosphate per subunit. During the reaction, the substrate forms a covalent intermediate with the cofactor.</text>
</comment>
<evidence type="ECO:0000313" key="17">
    <source>
        <dbReference type="EMBL" id="EFC37674.1"/>
    </source>
</evidence>
<dbReference type="Pfam" id="PF02779">
    <property type="entry name" value="Transket_pyr"/>
    <property type="match status" value="1"/>
</dbReference>
<feature type="binding site" evidence="12">
    <location>
        <begin position="121"/>
        <end position="123"/>
    </location>
    <ligand>
        <name>thiamine diphosphate</name>
        <dbReference type="ChEBI" id="CHEBI:58937"/>
    </ligand>
</feature>
<dbReference type="GO" id="GO:0046872">
    <property type="term" value="F:metal ion binding"/>
    <property type="evidence" value="ECO:0007669"/>
    <property type="project" value="UniProtKB-KW"/>
</dbReference>
<comment type="cofactor">
    <cofactor evidence="1">
        <name>Co(2+)</name>
        <dbReference type="ChEBI" id="CHEBI:48828"/>
    </cofactor>
</comment>
<proteinExistence type="inferred from homology"/>
<feature type="binding site" evidence="11">
    <location>
        <position position="389"/>
    </location>
    <ligand>
        <name>substrate</name>
    </ligand>
</feature>
<dbReference type="InterPro" id="IPR033247">
    <property type="entry name" value="Transketolase_fam"/>
</dbReference>
<evidence type="ECO:0000256" key="8">
    <source>
        <dbReference type="ARBA" id="ARBA00023052"/>
    </source>
</evidence>
<dbReference type="InterPro" id="IPR029061">
    <property type="entry name" value="THDP-binding"/>
</dbReference>
<name>D2VZK8_NAEGR</name>
<dbReference type="InterPro" id="IPR005474">
    <property type="entry name" value="Transketolase_N"/>
</dbReference>
<comment type="cofactor">
    <cofactor evidence="13">
        <name>Mg(2+)</name>
        <dbReference type="ChEBI" id="CHEBI:18420"/>
    </cofactor>
    <text evidence="13">Binds 1 Mg(2+) ion per subunit. Can also utilize other divalent metal cations, such as Ca(2+), Mn(2+) and Co(2+).</text>
</comment>
<dbReference type="STRING" id="5762.D2VZK8"/>
<dbReference type="FunFam" id="3.40.50.920:FF:000003">
    <property type="entry name" value="Transketolase"/>
    <property type="match status" value="1"/>
</dbReference>
<evidence type="ECO:0000256" key="1">
    <source>
        <dbReference type="ARBA" id="ARBA00001941"/>
    </source>
</evidence>
<sequence length="682" mass="76272">MSNILKPHLQHIAVGTLRCLTADMVEKAKSGHPGMPIGMSTIAFVLWKYFYRASGKDPTWINRDRFILSNGHGCALQYALLHLTGYESMPMEQLQKLRTLDSNTPGHPEWFHTDGVDATTGPLGQGMCNSIGMAVAECHLSKRFNRNELKLFDHYTYVFCGDGDLMEGMSTEGMSFAGHQQLNKVIVFYDDNRITIDGSTDLTFTQDTAMVARGLGWHVIEVHDADSNLLRIKEAIETARLVTNKPSMIICKTTIGYGTKQEGTAKAHGTALGEDSVRMLKKFCGFNPDDHFIIPSIVREEFEKISDRNAKYLQEWNDMTQKYANSHKSEWEMLMRMRRGEIEDSLEKFLPKFEDEKSMATRMCSHEVLNGIFKIIPAMVGGSADLTPSNLTDIEGQKDFQPHSREGRYFRFGVREHGMCSISNGILYHGLLRTYVGTFLNFASYGLGAIRLSALAQLPNIFVLTHDSIGLGEDGPTHQPIEVLTALRAIPNMNVIRPADGRETSGAYLSAIKTLKTPTCLALSRQNVPPIKNSSIEKTLKGAYILEQDENPDVILVATGSEVQLIVEAKKQLNERQINVRTISMPSWELFDAQPLEYRQEIFTAGIPCLSVEAASIIGWSKYSHHQIGMLNFGASGKYTDVYEKNQITTRNVVESSIKLIDRYKKSAPSLILAPLKEEKAL</sequence>
<reference evidence="17 18" key="1">
    <citation type="journal article" date="2010" name="Cell">
        <title>The genome of Naegleria gruberi illuminates early eukaryotic versatility.</title>
        <authorList>
            <person name="Fritz-Laylin L.K."/>
            <person name="Prochnik S.E."/>
            <person name="Ginger M.L."/>
            <person name="Dacks J.B."/>
            <person name="Carpenter M.L."/>
            <person name="Field M.C."/>
            <person name="Kuo A."/>
            <person name="Paredez A."/>
            <person name="Chapman J."/>
            <person name="Pham J."/>
            <person name="Shu S."/>
            <person name="Neupane R."/>
            <person name="Cipriano M."/>
            <person name="Mancuso J."/>
            <person name="Tu H."/>
            <person name="Salamov A."/>
            <person name="Lindquist E."/>
            <person name="Shapiro H."/>
            <person name="Lucas S."/>
            <person name="Grigoriev I.V."/>
            <person name="Cande W.Z."/>
            <person name="Fulton C."/>
            <person name="Rokhsar D.S."/>
            <person name="Dawson S.C."/>
        </authorList>
    </citation>
    <scope>NUCLEOTIDE SEQUENCE [LARGE SCALE GENOMIC DNA]</scope>
    <source>
        <strain evidence="17 18">NEG-M</strain>
    </source>
</reference>
<dbReference type="GO" id="GO:0005829">
    <property type="term" value="C:cytosol"/>
    <property type="evidence" value="ECO:0007669"/>
    <property type="project" value="TreeGrafter"/>
</dbReference>